<reference evidence="1 2" key="2">
    <citation type="submission" date="2013-09" db="EMBL/GenBank/DDBJ databases">
        <title>Whole genome comparison of six Crocosphaera watsonii strains with differing phenotypes.</title>
        <authorList>
            <person name="Bench S.R."/>
            <person name="Heller P."/>
            <person name="Frank I."/>
            <person name="Arciniega M."/>
            <person name="Shilova I.N."/>
            <person name="Zehr J.P."/>
        </authorList>
    </citation>
    <scope>NUCLEOTIDE SEQUENCE [LARGE SCALE GENOMIC DNA]</scope>
    <source>
        <strain evidence="1 2">WH 0005</strain>
    </source>
</reference>
<name>T2IWE6_CROWT</name>
<proteinExistence type="predicted"/>
<evidence type="ECO:0000313" key="1">
    <source>
        <dbReference type="EMBL" id="CCQ57137.1"/>
    </source>
</evidence>
<protein>
    <submittedName>
        <fullName evidence="1">Pheophorbide a oxygenase</fullName>
    </submittedName>
</protein>
<dbReference type="Proteomes" id="UP000017981">
    <property type="component" value="Unassembled WGS sequence"/>
</dbReference>
<organism evidence="1 2">
    <name type="scientific">Crocosphaera watsonii WH 0005</name>
    <dbReference type="NCBI Taxonomy" id="423472"/>
    <lineage>
        <taxon>Bacteria</taxon>
        <taxon>Bacillati</taxon>
        <taxon>Cyanobacteriota</taxon>
        <taxon>Cyanophyceae</taxon>
        <taxon>Oscillatoriophycideae</taxon>
        <taxon>Chroococcales</taxon>
        <taxon>Aphanothecaceae</taxon>
        <taxon>Crocosphaera</taxon>
    </lineage>
</organism>
<sequence length="39" mass="4398">MILLTITVPLGVISWFALGGLEKRFYQGREIPPRNLPNS</sequence>
<dbReference type="AlphaFoldDB" id="T2IWE6"/>
<dbReference type="EMBL" id="CAQL01000769">
    <property type="protein sequence ID" value="CCQ57137.1"/>
    <property type="molecule type" value="Genomic_DNA"/>
</dbReference>
<accession>T2IWE6</accession>
<comment type="caution">
    <text evidence="1">The sequence shown here is derived from an EMBL/GenBank/DDBJ whole genome shotgun (WGS) entry which is preliminary data.</text>
</comment>
<reference evidence="1 2" key="1">
    <citation type="submission" date="2013-01" db="EMBL/GenBank/DDBJ databases">
        <authorList>
            <person name="Bench S."/>
        </authorList>
    </citation>
    <scope>NUCLEOTIDE SEQUENCE [LARGE SCALE GENOMIC DNA]</scope>
    <source>
        <strain evidence="1 2">WH 0005</strain>
    </source>
</reference>
<evidence type="ECO:0000313" key="2">
    <source>
        <dbReference type="Proteomes" id="UP000017981"/>
    </source>
</evidence>
<gene>
    <name evidence="1" type="ORF">CWATWH0005_2615</name>
</gene>